<sequence>MVKTFLMSLIVFRNHLINSNIFLGHRNSITNIIFP</sequence>
<organism evidence="1">
    <name type="scientific">Anguilla anguilla</name>
    <name type="common">European freshwater eel</name>
    <name type="synonym">Muraena anguilla</name>
    <dbReference type="NCBI Taxonomy" id="7936"/>
    <lineage>
        <taxon>Eukaryota</taxon>
        <taxon>Metazoa</taxon>
        <taxon>Chordata</taxon>
        <taxon>Craniata</taxon>
        <taxon>Vertebrata</taxon>
        <taxon>Euteleostomi</taxon>
        <taxon>Actinopterygii</taxon>
        <taxon>Neopterygii</taxon>
        <taxon>Teleostei</taxon>
        <taxon>Anguilliformes</taxon>
        <taxon>Anguillidae</taxon>
        <taxon>Anguilla</taxon>
    </lineage>
</organism>
<accession>A0A0E9R7M2</accession>
<protein>
    <submittedName>
        <fullName evidence="1">Uncharacterized protein</fullName>
    </submittedName>
</protein>
<name>A0A0E9R7M2_ANGAN</name>
<dbReference type="EMBL" id="GBXM01084102">
    <property type="protein sequence ID" value="JAH24475.1"/>
    <property type="molecule type" value="Transcribed_RNA"/>
</dbReference>
<reference evidence="1" key="2">
    <citation type="journal article" date="2015" name="Fish Shellfish Immunol.">
        <title>Early steps in the European eel (Anguilla anguilla)-Vibrio vulnificus interaction in the gills: Role of the RtxA13 toxin.</title>
        <authorList>
            <person name="Callol A."/>
            <person name="Pajuelo D."/>
            <person name="Ebbesson L."/>
            <person name="Teles M."/>
            <person name="MacKenzie S."/>
            <person name="Amaro C."/>
        </authorList>
    </citation>
    <scope>NUCLEOTIDE SEQUENCE</scope>
</reference>
<dbReference type="AlphaFoldDB" id="A0A0E9R7M2"/>
<reference evidence="1" key="1">
    <citation type="submission" date="2014-11" db="EMBL/GenBank/DDBJ databases">
        <authorList>
            <person name="Amaro Gonzalez C."/>
        </authorList>
    </citation>
    <scope>NUCLEOTIDE SEQUENCE</scope>
</reference>
<evidence type="ECO:0000313" key="1">
    <source>
        <dbReference type="EMBL" id="JAH24475.1"/>
    </source>
</evidence>
<proteinExistence type="predicted"/>